<reference evidence="4" key="1">
    <citation type="submission" date="2016-10" db="EMBL/GenBank/DDBJ databases">
        <authorList>
            <person name="Varghese N."/>
            <person name="Submissions S."/>
        </authorList>
    </citation>
    <scope>NUCLEOTIDE SEQUENCE [LARGE SCALE GENOMIC DNA]</scope>
    <source>
        <strain evidence="4">DSM 17038</strain>
    </source>
</reference>
<dbReference type="Proteomes" id="UP000199337">
    <property type="component" value="Unassembled WGS sequence"/>
</dbReference>
<dbReference type="OrthoDB" id="1796826at2"/>
<dbReference type="STRING" id="341036.SAMN05660649_02423"/>
<dbReference type="EMBL" id="FOOX01000008">
    <property type="protein sequence ID" value="SFG70282.1"/>
    <property type="molecule type" value="Genomic_DNA"/>
</dbReference>
<name>A0A1I2TZF0_9FIRM</name>
<evidence type="ECO:0000259" key="2">
    <source>
        <dbReference type="PROSITE" id="PS51371"/>
    </source>
</evidence>
<dbReference type="InterPro" id="IPR046342">
    <property type="entry name" value="CBS_dom_sf"/>
</dbReference>
<evidence type="ECO:0000256" key="1">
    <source>
        <dbReference type="PROSITE-ProRule" id="PRU00703"/>
    </source>
</evidence>
<proteinExistence type="predicted"/>
<dbReference type="CDD" id="cd02205">
    <property type="entry name" value="CBS_pair_SF"/>
    <property type="match status" value="1"/>
</dbReference>
<feature type="domain" description="CBS" evidence="2">
    <location>
        <begin position="10"/>
        <end position="80"/>
    </location>
</feature>
<dbReference type="Gene3D" id="3.10.580.10">
    <property type="entry name" value="CBS-domain"/>
    <property type="match status" value="1"/>
</dbReference>
<dbReference type="Pfam" id="PF00571">
    <property type="entry name" value="CBS"/>
    <property type="match status" value="2"/>
</dbReference>
<accession>A0A1I2TZF0</accession>
<dbReference type="RefSeq" id="WP_092471631.1">
    <property type="nucleotide sequence ID" value="NZ_FOOX01000008.1"/>
</dbReference>
<keyword evidence="4" id="KW-1185">Reference proteome</keyword>
<keyword evidence="1" id="KW-0129">CBS domain</keyword>
<evidence type="ECO:0000313" key="3">
    <source>
        <dbReference type="EMBL" id="SFG70282.1"/>
    </source>
</evidence>
<dbReference type="SUPFAM" id="SSF54631">
    <property type="entry name" value="CBS-domain pair"/>
    <property type="match status" value="1"/>
</dbReference>
<feature type="domain" description="CBS" evidence="2">
    <location>
        <begin position="109"/>
        <end position="165"/>
    </location>
</feature>
<sequence length="188" mass="21144">MNEEFVGYYATPIAKHTAVKENDTLTGALGVIKESLHRSEKGGAWRGHRLVVVVDDMNEPTGLLTVRNILKAIKVKMLVSNTYYKAEFDSWYFLERASSGGYLTVREIMRPIGAISIDYYSSIFKAARLFSRCGFNYLPVLEDGKIYGILNSRELFYGYYELNRFQIAQDPEAGPSKAGKLAKGYATV</sequence>
<dbReference type="InterPro" id="IPR000644">
    <property type="entry name" value="CBS_dom"/>
</dbReference>
<gene>
    <name evidence="3" type="ORF">SAMN05660649_02423</name>
</gene>
<dbReference type="AlphaFoldDB" id="A0A1I2TZF0"/>
<dbReference type="PROSITE" id="PS51371">
    <property type="entry name" value="CBS"/>
    <property type="match status" value="2"/>
</dbReference>
<organism evidence="3 4">
    <name type="scientific">Desulfotruncus arcticus DSM 17038</name>
    <dbReference type="NCBI Taxonomy" id="1121424"/>
    <lineage>
        <taxon>Bacteria</taxon>
        <taxon>Bacillati</taxon>
        <taxon>Bacillota</taxon>
        <taxon>Clostridia</taxon>
        <taxon>Eubacteriales</taxon>
        <taxon>Desulfallaceae</taxon>
        <taxon>Desulfotruncus</taxon>
    </lineage>
</organism>
<protein>
    <submittedName>
        <fullName evidence="3">CBS domain-containing protein</fullName>
    </submittedName>
</protein>
<evidence type="ECO:0000313" key="4">
    <source>
        <dbReference type="Proteomes" id="UP000199337"/>
    </source>
</evidence>